<evidence type="ECO:0000313" key="14">
    <source>
        <dbReference type="Proteomes" id="UP000081671"/>
    </source>
</evidence>
<feature type="transmembrane region" description="Helical" evidence="11">
    <location>
        <begin position="221"/>
        <end position="244"/>
    </location>
</feature>
<organism evidence="14 15">
    <name type="scientific">Dipodomys ordii</name>
    <name type="common">Ord's kangaroo rat</name>
    <dbReference type="NCBI Taxonomy" id="10020"/>
    <lineage>
        <taxon>Eukaryota</taxon>
        <taxon>Metazoa</taxon>
        <taxon>Chordata</taxon>
        <taxon>Craniata</taxon>
        <taxon>Vertebrata</taxon>
        <taxon>Euteleostomi</taxon>
        <taxon>Mammalia</taxon>
        <taxon>Eutheria</taxon>
        <taxon>Euarchontoglires</taxon>
        <taxon>Glires</taxon>
        <taxon>Rodentia</taxon>
        <taxon>Castorimorpha</taxon>
        <taxon>Heteromyidae</taxon>
        <taxon>Dipodomyinae</taxon>
        <taxon>Dipodomys</taxon>
    </lineage>
</organism>
<evidence type="ECO:0000256" key="5">
    <source>
        <dbReference type="ARBA" id="ARBA00022989"/>
    </source>
</evidence>
<evidence type="ECO:0000256" key="9">
    <source>
        <dbReference type="ARBA" id="ARBA00049937"/>
    </source>
</evidence>
<protein>
    <recommendedName>
        <fullName evidence="10">Transmembrane protein 81</fullName>
    </recommendedName>
</protein>
<evidence type="ECO:0000259" key="13">
    <source>
        <dbReference type="PROSITE" id="PS50835"/>
    </source>
</evidence>
<dbReference type="InterPro" id="IPR039293">
    <property type="entry name" value="TMEM81"/>
</dbReference>
<comment type="function">
    <text evidence="9">Essential fertilization factor required for male fertility. Part of a conserved trimeric sperm complex with the essential fertilization factors IZUMO1 and SPACA6 which bridges sperm and oocyte membranes during fertilization by binding to IZUMO1R/JUNO on the oocyte.</text>
</comment>
<gene>
    <name evidence="15" type="primary">Tmem81</name>
</gene>
<sequence>MKATCSILGILVLATYPAVVTSPETMDIPKPLQEAVGEVLVNATTCSVTCGLGYKEETVCEVGPDGVRRKCKSQRLECLTSWSCGMLHFTVLAGNDFELSCLSADILEDGKESFRFTWKVARGIISINDVIFKPYRSTLHFLLFKPALESHSGTYRCDVHQLKNLRLVKRLYFGLRVLPPKLVSLNFNQSLTENQRLVDEGLEVNLDNYTTPSQPKWQKKVASALAIGVAIGVVVGVLVSIVLCRVLSGTYSTESLGKLQAFPRPGQMAGEEEHNVQLRGGSGW</sequence>
<evidence type="ECO:0000256" key="6">
    <source>
        <dbReference type="ARBA" id="ARBA00023136"/>
    </source>
</evidence>
<evidence type="ECO:0000256" key="4">
    <source>
        <dbReference type="ARBA" id="ARBA00022729"/>
    </source>
</evidence>
<evidence type="ECO:0000256" key="11">
    <source>
        <dbReference type="SAM" id="Phobius"/>
    </source>
</evidence>
<keyword evidence="4 12" id="KW-0732">Signal</keyword>
<feature type="chain" id="PRO_5010219021" description="Transmembrane protein 81" evidence="12">
    <location>
        <begin position="23"/>
        <end position="284"/>
    </location>
</feature>
<dbReference type="Proteomes" id="UP000081671">
    <property type="component" value="Unplaced"/>
</dbReference>
<reference evidence="15" key="1">
    <citation type="submission" date="2025-08" db="UniProtKB">
        <authorList>
            <consortium name="RefSeq"/>
        </authorList>
    </citation>
    <scope>IDENTIFICATION</scope>
    <source>
        <tissue evidence="15">Kidney</tissue>
    </source>
</reference>
<dbReference type="RefSeq" id="XP_012872778.1">
    <property type="nucleotide sequence ID" value="XM_013017324.1"/>
</dbReference>
<evidence type="ECO:0000256" key="1">
    <source>
        <dbReference type="ARBA" id="ARBA00004251"/>
    </source>
</evidence>
<dbReference type="PANTHER" id="PTHR35670:SF1">
    <property type="entry name" value="TRANSMEMBRANE PROTEIN 81"/>
    <property type="match status" value="1"/>
</dbReference>
<feature type="domain" description="Ig-like" evidence="13">
    <location>
        <begin position="94"/>
        <end position="159"/>
    </location>
</feature>
<dbReference type="CTD" id="388730"/>
<keyword evidence="2" id="KW-1003">Cell membrane</keyword>
<evidence type="ECO:0000256" key="7">
    <source>
        <dbReference type="ARBA" id="ARBA00023157"/>
    </source>
</evidence>
<keyword evidence="8" id="KW-0393">Immunoglobulin domain</keyword>
<proteinExistence type="predicted"/>
<keyword evidence="5 11" id="KW-1133">Transmembrane helix</keyword>
<evidence type="ECO:0000256" key="8">
    <source>
        <dbReference type="ARBA" id="ARBA00023319"/>
    </source>
</evidence>
<accession>A0A1S3F7Z1</accession>
<dbReference type="SUPFAM" id="SSF48726">
    <property type="entry name" value="Immunoglobulin"/>
    <property type="match status" value="1"/>
</dbReference>
<dbReference type="PROSITE" id="PS50835">
    <property type="entry name" value="IG_LIKE"/>
    <property type="match status" value="1"/>
</dbReference>
<dbReference type="KEGG" id="dord:105986429"/>
<dbReference type="CDD" id="cd00096">
    <property type="entry name" value="Ig"/>
    <property type="match status" value="1"/>
</dbReference>
<dbReference type="InParanoid" id="A0A1S3F7Z1"/>
<dbReference type="GeneID" id="105986429"/>
<dbReference type="InterPro" id="IPR036179">
    <property type="entry name" value="Ig-like_dom_sf"/>
</dbReference>
<dbReference type="GO" id="GO:0005886">
    <property type="term" value="C:plasma membrane"/>
    <property type="evidence" value="ECO:0007669"/>
    <property type="project" value="UniProtKB-SubCell"/>
</dbReference>
<feature type="signal peptide" evidence="12">
    <location>
        <begin position="1"/>
        <end position="22"/>
    </location>
</feature>
<dbReference type="InterPro" id="IPR007110">
    <property type="entry name" value="Ig-like_dom"/>
</dbReference>
<evidence type="ECO:0000313" key="15">
    <source>
        <dbReference type="RefSeq" id="XP_012872778.1"/>
    </source>
</evidence>
<keyword evidence="14" id="KW-1185">Reference proteome</keyword>
<dbReference type="OrthoDB" id="9390762at2759"/>
<name>A0A1S3F7Z1_DIPOR</name>
<evidence type="ECO:0000256" key="3">
    <source>
        <dbReference type="ARBA" id="ARBA00022692"/>
    </source>
</evidence>
<dbReference type="PANTHER" id="PTHR35670">
    <property type="entry name" value="TRANSMEMBRANE PROTEIN 81"/>
    <property type="match status" value="1"/>
</dbReference>
<dbReference type="AlphaFoldDB" id="A0A1S3F7Z1"/>
<comment type="subcellular location">
    <subcellularLocation>
        <location evidence="1">Cell membrane</location>
        <topology evidence="1">Single-pass type I membrane protein</topology>
    </subcellularLocation>
</comment>
<keyword evidence="7" id="KW-1015">Disulfide bond</keyword>
<keyword evidence="6 11" id="KW-0472">Membrane</keyword>
<evidence type="ECO:0000256" key="12">
    <source>
        <dbReference type="SAM" id="SignalP"/>
    </source>
</evidence>
<evidence type="ECO:0000256" key="2">
    <source>
        <dbReference type="ARBA" id="ARBA00022475"/>
    </source>
</evidence>
<keyword evidence="3 11" id="KW-0812">Transmembrane</keyword>
<evidence type="ECO:0000256" key="10">
    <source>
        <dbReference type="ARBA" id="ARBA00050022"/>
    </source>
</evidence>